<dbReference type="HOGENOM" id="CLU_2175817_0_0_1"/>
<evidence type="ECO:0008006" key="3">
    <source>
        <dbReference type="Google" id="ProtNLM"/>
    </source>
</evidence>
<name>A0A0D3JM57_EMIH1</name>
<sequence length="110" mass="12225">MGPDQYGLARFAASGGEMAQLSVRSHSEFVALPPKIKELIYKQMPEWCLSRWRSISTTTRDTVAAGSVRFAPQWFVAGWGPTSPRGSFPSLPDVAEHLSQERSFGQFAFM</sequence>
<dbReference type="GeneID" id="17281370"/>
<dbReference type="RefSeq" id="XP_005782974.1">
    <property type="nucleotide sequence ID" value="XM_005782917.1"/>
</dbReference>
<evidence type="ECO:0000313" key="1">
    <source>
        <dbReference type="EnsemblProtists" id="EOD24592"/>
    </source>
</evidence>
<protein>
    <recommendedName>
        <fullName evidence="3">F-box domain-containing protein</fullName>
    </recommendedName>
</protein>
<dbReference type="RefSeq" id="XP_005788528.1">
    <property type="nucleotide sequence ID" value="XM_005788471.1"/>
</dbReference>
<dbReference type="GeneID" id="17270139"/>
<dbReference type="EnsemblProtists" id="EOD30545">
    <property type="protein sequence ID" value="EOD30545"/>
    <property type="gene ID" value="EMIHUDRAFT_232708"/>
</dbReference>
<dbReference type="KEGG" id="ehx:EMIHUDRAFT_226992"/>
<dbReference type="EnsemblProtists" id="EOD24592">
    <property type="protein sequence ID" value="EOD24592"/>
    <property type="gene ID" value="EMIHUDRAFT_206609"/>
</dbReference>
<keyword evidence="2" id="KW-1185">Reference proteome</keyword>
<organism evidence="1 2">
    <name type="scientific">Emiliania huxleyi (strain CCMP1516)</name>
    <dbReference type="NCBI Taxonomy" id="280463"/>
    <lineage>
        <taxon>Eukaryota</taxon>
        <taxon>Haptista</taxon>
        <taxon>Haptophyta</taxon>
        <taxon>Prymnesiophyceae</taxon>
        <taxon>Isochrysidales</taxon>
        <taxon>Noelaerhabdaceae</taxon>
        <taxon>Emiliania</taxon>
    </lineage>
</organism>
<dbReference type="EnsemblProtists" id="EOD36099">
    <property type="protein sequence ID" value="EOD36099"/>
    <property type="gene ID" value="EMIHUDRAFT_226992"/>
</dbReference>
<dbReference type="KEGG" id="ehx:EMIHUDRAFT_206609"/>
<proteinExistence type="predicted"/>
<dbReference type="KEGG" id="ehx:EMIHUDRAFT_232708"/>
<dbReference type="GeneID" id="17275818"/>
<evidence type="ECO:0000313" key="2">
    <source>
        <dbReference type="Proteomes" id="UP000013827"/>
    </source>
</evidence>
<dbReference type="Proteomes" id="UP000013827">
    <property type="component" value="Unassembled WGS sequence"/>
</dbReference>
<reference evidence="1" key="2">
    <citation type="submission" date="2024-10" db="UniProtKB">
        <authorList>
            <consortium name="EnsemblProtists"/>
        </authorList>
    </citation>
    <scope>IDENTIFICATION</scope>
</reference>
<dbReference type="PaxDb" id="2903-EOD24592"/>
<accession>A0A0D3JM57</accession>
<reference evidence="2" key="1">
    <citation type="journal article" date="2013" name="Nature">
        <title>Pan genome of the phytoplankton Emiliania underpins its global distribution.</title>
        <authorList>
            <person name="Read B.A."/>
            <person name="Kegel J."/>
            <person name="Klute M.J."/>
            <person name="Kuo A."/>
            <person name="Lefebvre S.C."/>
            <person name="Maumus F."/>
            <person name="Mayer C."/>
            <person name="Miller J."/>
            <person name="Monier A."/>
            <person name="Salamov A."/>
            <person name="Young J."/>
            <person name="Aguilar M."/>
            <person name="Claverie J.M."/>
            <person name="Frickenhaus S."/>
            <person name="Gonzalez K."/>
            <person name="Herman E.K."/>
            <person name="Lin Y.C."/>
            <person name="Napier J."/>
            <person name="Ogata H."/>
            <person name="Sarno A.F."/>
            <person name="Shmutz J."/>
            <person name="Schroeder D."/>
            <person name="de Vargas C."/>
            <person name="Verret F."/>
            <person name="von Dassow P."/>
            <person name="Valentin K."/>
            <person name="Van de Peer Y."/>
            <person name="Wheeler G."/>
            <person name="Dacks J.B."/>
            <person name="Delwiche C.F."/>
            <person name="Dyhrman S.T."/>
            <person name="Glockner G."/>
            <person name="John U."/>
            <person name="Richards T."/>
            <person name="Worden A.Z."/>
            <person name="Zhang X."/>
            <person name="Grigoriev I.V."/>
            <person name="Allen A.E."/>
            <person name="Bidle K."/>
            <person name="Borodovsky M."/>
            <person name="Bowler C."/>
            <person name="Brownlee C."/>
            <person name="Cock J.M."/>
            <person name="Elias M."/>
            <person name="Gladyshev V.N."/>
            <person name="Groth M."/>
            <person name="Guda C."/>
            <person name="Hadaegh A."/>
            <person name="Iglesias-Rodriguez M.D."/>
            <person name="Jenkins J."/>
            <person name="Jones B.M."/>
            <person name="Lawson T."/>
            <person name="Leese F."/>
            <person name="Lindquist E."/>
            <person name="Lobanov A."/>
            <person name="Lomsadze A."/>
            <person name="Malik S.B."/>
            <person name="Marsh M.E."/>
            <person name="Mackinder L."/>
            <person name="Mock T."/>
            <person name="Mueller-Roeber B."/>
            <person name="Pagarete A."/>
            <person name="Parker M."/>
            <person name="Probert I."/>
            <person name="Quesneville H."/>
            <person name="Raines C."/>
            <person name="Rensing S.A."/>
            <person name="Riano-Pachon D.M."/>
            <person name="Richier S."/>
            <person name="Rokitta S."/>
            <person name="Shiraiwa Y."/>
            <person name="Soanes D.M."/>
            <person name="van der Giezen M."/>
            <person name="Wahlund T.M."/>
            <person name="Williams B."/>
            <person name="Wilson W."/>
            <person name="Wolfe G."/>
            <person name="Wurch L.L."/>
        </authorList>
    </citation>
    <scope>NUCLEOTIDE SEQUENCE</scope>
</reference>
<dbReference type="AlphaFoldDB" id="A0A0D3JM57"/>
<dbReference type="RefSeq" id="XP_005777021.1">
    <property type="nucleotide sequence ID" value="XM_005776964.1"/>
</dbReference>